<dbReference type="EMBL" id="HBIM01010272">
    <property type="protein sequence ID" value="CAE0411239.1"/>
    <property type="molecule type" value="Transcribed_RNA"/>
</dbReference>
<dbReference type="PANTHER" id="PTHR12385:SF4">
    <property type="entry name" value="PROTEIN PNS1"/>
    <property type="match status" value="1"/>
</dbReference>
<evidence type="ECO:0000256" key="1">
    <source>
        <dbReference type="ARBA" id="ARBA00004141"/>
    </source>
</evidence>
<feature type="transmembrane region" description="Helical" evidence="6">
    <location>
        <begin position="224"/>
        <end position="247"/>
    </location>
</feature>
<feature type="transmembrane region" description="Helical" evidence="6">
    <location>
        <begin position="183"/>
        <end position="203"/>
    </location>
</feature>
<feature type="transmembrane region" description="Helical" evidence="6">
    <location>
        <begin position="125"/>
        <end position="148"/>
    </location>
</feature>
<feature type="transmembrane region" description="Helical" evidence="6">
    <location>
        <begin position="340"/>
        <end position="362"/>
    </location>
</feature>
<comment type="subcellular location">
    <subcellularLocation>
        <location evidence="6">Cell membrane</location>
        <topology evidence="6">Multi-pass membrane protein</topology>
    </subcellularLocation>
    <subcellularLocation>
        <location evidence="1">Membrane</location>
        <topology evidence="1">Multi-pass membrane protein</topology>
    </subcellularLocation>
</comment>
<accession>A0A7S3P3Y2</accession>
<feature type="transmembrane region" description="Helical" evidence="6">
    <location>
        <begin position="481"/>
        <end position="502"/>
    </location>
</feature>
<gene>
    <name evidence="7" type="ORF">ACOF00016_LOCUS8614</name>
</gene>
<dbReference type="GO" id="GO:0022857">
    <property type="term" value="F:transmembrane transporter activity"/>
    <property type="evidence" value="ECO:0007669"/>
    <property type="project" value="UniProtKB-UniRule"/>
</dbReference>
<dbReference type="Pfam" id="PF04515">
    <property type="entry name" value="Choline_transpo"/>
    <property type="match status" value="1"/>
</dbReference>
<name>A0A7S3P3Y2_9STRA</name>
<comment type="similarity">
    <text evidence="2 6">Belongs to the CTL (choline transporter-like) family.</text>
</comment>
<feature type="transmembrane region" description="Helical" evidence="6">
    <location>
        <begin position="438"/>
        <end position="461"/>
    </location>
</feature>
<evidence type="ECO:0000313" key="7">
    <source>
        <dbReference type="EMBL" id="CAE0411239.1"/>
    </source>
</evidence>
<feature type="transmembrane region" description="Helical" evidence="6">
    <location>
        <begin position="398"/>
        <end position="417"/>
    </location>
</feature>
<comment type="function">
    <text evidence="6">Choline transporter.</text>
</comment>
<organism evidence="7">
    <name type="scientific">Amphora coffeiformis</name>
    <dbReference type="NCBI Taxonomy" id="265554"/>
    <lineage>
        <taxon>Eukaryota</taxon>
        <taxon>Sar</taxon>
        <taxon>Stramenopiles</taxon>
        <taxon>Ochrophyta</taxon>
        <taxon>Bacillariophyta</taxon>
        <taxon>Bacillariophyceae</taxon>
        <taxon>Bacillariophycidae</taxon>
        <taxon>Thalassiophysales</taxon>
        <taxon>Catenulaceae</taxon>
        <taxon>Amphora</taxon>
    </lineage>
</organism>
<feature type="transmembrane region" description="Helical" evidence="6">
    <location>
        <begin position="155"/>
        <end position="177"/>
    </location>
</feature>
<keyword evidence="4 6" id="KW-1133">Transmembrane helix</keyword>
<feature type="transmembrane region" description="Helical" evidence="6">
    <location>
        <begin position="54"/>
        <end position="75"/>
    </location>
</feature>
<keyword evidence="3 6" id="KW-0812">Transmembrane</keyword>
<dbReference type="PANTHER" id="PTHR12385">
    <property type="entry name" value="CHOLINE TRANSPORTER-LIKE (SLC FAMILY 44)"/>
    <property type="match status" value="1"/>
</dbReference>
<proteinExistence type="inferred from homology"/>
<evidence type="ECO:0000256" key="6">
    <source>
        <dbReference type="RuleBase" id="RU368066"/>
    </source>
</evidence>
<dbReference type="InterPro" id="IPR007603">
    <property type="entry name" value="Choline_transptr-like"/>
</dbReference>
<evidence type="ECO:0000256" key="5">
    <source>
        <dbReference type="ARBA" id="ARBA00023136"/>
    </source>
</evidence>
<evidence type="ECO:0000256" key="3">
    <source>
        <dbReference type="ARBA" id="ARBA00022692"/>
    </source>
</evidence>
<keyword evidence="5 6" id="KW-0472">Membrane</keyword>
<dbReference type="GO" id="GO:0005886">
    <property type="term" value="C:plasma membrane"/>
    <property type="evidence" value="ECO:0007669"/>
    <property type="project" value="UniProtKB-SubCell"/>
</dbReference>
<sequence length="559" mass="60827">MPPGVANPGNHAPLVAAATYTENVVIDEATPLVSVVVYNDSEQKEAIHPVCRDLPFAIIFAVHAAVILWLGIFTAPKGFDQLQFNATSIEEEIRKGDDVTDEDLQEFKQFVTAAIEYVQVYPLRIVLYVVIPCCLLAYVFGAISTAFVIKPCPHVVVYGCLISSVAMVTMLMSMSAIASGSTFVYGLTILAIGASIYYVSVVWKTVPFAAVNLKIAVEALGRNSGMYFVAFCFAELGFAWVLFWIYVVVGTSAFQNHKCTLEHPNSNFDMGSDDYNSVCDPPGLVIIFFLLSLYWTNTIILNTVQVTVAGVMATWCFDKTEADGCCSRAIHGSVYRSLTYSFGSICFGSLLQAIVSVFRYLVESARNQRARDDDSVCGAMLLCILECLARLLEDILEYFNQWAYVFVGVYGYSYLESGRRVMELFRAKGFTSIITNSLVGYVLGFTQFAVALLTGAAGVALEALITNGHSGYIEDGESYVFGPLPAAPLAFGVSFVVGLWIASVMMNVLKGAVNTLIVCWADNPAVMEIQHPTLMKEMTDAWSGVFSSIPSVGGPAVIV</sequence>
<dbReference type="AlphaFoldDB" id="A0A7S3P3Y2"/>
<evidence type="ECO:0000256" key="4">
    <source>
        <dbReference type="ARBA" id="ARBA00022989"/>
    </source>
</evidence>
<reference evidence="7" key="1">
    <citation type="submission" date="2021-01" db="EMBL/GenBank/DDBJ databases">
        <authorList>
            <person name="Corre E."/>
            <person name="Pelletier E."/>
            <person name="Niang G."/>
            <person name="Scheremetjew M."/>
            <person name="Finn R."/>
            <person name="Kale V."/>
            <person name="Holt S."/>
            <person name="Cochrane G."/>
            <person name="Meng A."/>
            <person name="Brown T."/>
            <person name="Cohen L."/>
        </authorList>
    </citation>
    <scope>NUCLEOTIDE SEQUENCE</scope>
    <source>
        <strain evidence="7">CCMP127</strain>
    </source>
</reference>
<evidence type="ECO:0000256" key="2">
    <source>
        <dbReference type="ARBA" id="ARBA00007168"/>
    </source>
</evidence>
<protein>
    <recommendedName>
        <fullName evidence="6">Choline transporter-like protein</fullName>
    </recommendedName>
</protein>